<evidence type="ECO:0000256" key="3">
    <source>
        <dbReference type="ARBA" id="ARBA00023315"/>
    </source>
</evidence>
<keyword evidence="2" id="KW-0808">Transferase</keyword>
<protein>
    <submittedName>
        <fullName evidence="5">Transmembrane protein 68-like</fullName>
    </submittedName>
</protein>
<dbReference type="GO" id="GO:0008374">
    <property type="term" value="F:O-acyltransferase activity"/>
    <property type="evidence" value="ECO:0007669"/>
    <property type="project" value="InterPro"/>
</dbReference>
<evidence type="ECO:0000256" key="4">
    <source>
        <dbReference type="SAM" id="Phobius"/>
    </source>
</evidence>
<evidence type="ECO:0000313" key="5">
    <source>
        <dbReference type="EMBL" id="KAK9403299.1"/>
    </source>
</evidence>
<feature type="transmembrane region" description="Helical" evidence="4">
    <location>
        <begin position="21"/>
        <end position="38"/>
    </location>
</feature>
<keyword evidence="4" id="KW-1133">Transmembrane helix</keyword>
<gene>
    <name evidence="5" type="ORF">NXF25_008126</name>
</gene>
<dbReference type="InterPro" id="IPR007130">
    <property type="entry name" value="DAGAT"/>
</dbReference>
<keyword evidence="3" id="KW-0012">Acyltransferase</keyword>
<comment type="similarity">
    <text evidence="1">Belongs to the diacylglycerol acyltransferase family.</text>
</comment>
<proteinExistence type="inferred from homology"/>
<sequence length="194" mass="22412">MQEYGMVMRKRRILHLVADHFVFLIPGIQLLINVFHALHGSQEECRKVLENGELVVISPGGVREALFSDENYTIMWRNRKGFAQVAIDAKVPIIPTFTRNIRENIRIVGGQIKLLRSIYEYLRLPLVLLYGNFPVKLQTYLGDPIPYDPNITAEELTEKTKDALQCLIDKHQKIPGNVWRALMERVSTEKQDNE</sequence>
<evidence type="ECO:0000313" key="6">
    <source>
        <dbReference type="Proteomes" id="UP001474421"/>
    </source>
</evidence>
<keyword evidence="4 5" id="KW-0812">Transmembrane</keyword>
<dbReference type="GO" id="GO:0016020">
    <property type="term" value="C:membrane"/>
    <property type="evidence" value="ECO:0007669"/>
    <property type="project" value="TreeGrafter"/>
</dbReference>
<dbReference type="PANTHER" id="PTHR22753:SF14">
    <property type="entry name" value="MONOACYLGLYCEROL_DIACYLGLYCEROL O-ACYLTRANSFERASE"/>
    <property type="match status" value="1"/>
</dbReference>
<evidence type="ECO:0000256" key="2">
    <source>
        <dbReference type="ARBA" id="ARBA00022679"/>
    </source>
</evidence>
<dbReference type="PANTHER" id="PTHR22753">
    <property type="entry name" value="TRANSMEMBRANE PROTEIN 68"/>
    <property type="match status" value="1"/>
</dbReference>
<accession>A0AAW1BMM6</accession>
<keyword evidence="6" id="KW-1185">Reference proteome</keyword>
<dbReference type="Pfam" id="PF03982">
    <property type="entry name" value="DAGAT"/>
    <property type="match status" value="1"/>
</dbReference>
<dbReference type="AlphaFoldDB" id="A0AAW1BMM6"/>
<evidence type="ECO:0000256" key="1">
    <source>
        <dbReference type="ARBA" id="ARBA00005420"/>
    </source>
</evidence>
<dbReference type="EMBL" id="JAOTOJ010000003">
    <property type="protein sequence ID" value="KAK9403299.1"/>
    <property type="molecule type" value="Genomic_DNA"/>
</dbReference>
<organism evidence="5 6">
    <name type="scientific">Crotalus adamanteus</name>
    <name type="common">Eastern diamondback rattlesnake</name>
    <dbReference type="NCBI Taxonomy" id="8729"/>
    <lineage>
        <taxon>Eukaryota</taxon>
        <taxon>Metazoa</taxon>
        <taxon>Chordata</taxon>
        <taxon>Craniata</taxon>
        <taxon>Vertebrata</taxon>
        <taxon>Euteleostomi</taxon>
        <taxon>Lepidosauria</taxon>
        <taxon>Squamata</taxon>
        <taxon>Bifurcata</taxon>
        <taxon>Unidentata</taxon>
        <taxon>Episquamata</taxon>
        <taxon>Toxicofera</taxon>
        <taxon>Serpentes</taxon>
        <taxon>Colubroidea</taxon>
        <taxon>Viperidae</taxon>
        <taxon>Crotalinae</taxon>
        <taxon>Crotalus</taxon>
    </lineage>
</organism>
<dbReference type="CDD" id="cd07987">
    <property type="entry name" value="LPLAT_MGAT-like"/>
    <property type="match status" value="1"/>
</dbReference>
<comment type="caution">
    <text evidence="5">The sequence shown here is derived from an EMBL/GenBank/DDBJ whole genome shotgun (WGS) entry which is preliminary data.</text>
</comment>
<keyword evidence="4" id="KW-0472">Membrane</keyword>
<name>A0AAW1BMM6_CROAD</name>
<reference evidence="5 6" key="1">
    <citation type="journal article" date="2024" name="Proc. Natl. Acad. Sci. U.S.A.">
        <title>The genetic regulatory architecture and epigenomic basis for age-related changes in rattlesnake venom.</title>
        <authorList>
            <person name="Hogan M.P."/>
            <person name="Holding M.L."/>
            <person name="Nystrom G.S."/>
            <person name="Colston T.J."/>
            <person name="Bartlett D.A."/>
            <person name="Mason A.J."/>
            <person name="Ellsworth S.A."/>
            <person name="Rautsaw R.M."/>
            <person name="Lawrence K.C."/>
            <person name="Strickland J.L."/>
            <person name="He B."/>
            <person name="Fraser P."/>
            <person name="Margres M.J."/>
            <person name="Gilbert D.M."/>
            <person name="Gibbs H.L."/>
            <person name="Parkinson C.L."/>
            <person name="Rokyta D.R."/>
        </authorList>
    </citation>
    <scope>NUCLEOTIDE SEQUENCE [LARGE SCALE GENOMIC DNA]</scope>
    <source>
        <strain evidence="5">DRR0105</strain>
    </source>
</reference>
<dbReference type="Proteomes" id="UP001474421">
    <property type="component" value="Unassembled WGS sequence"/>
</dbReference>